<protein>
    <recommendedName>
        <fullName evidence="4">Lytic polysaccharide monooxygenase</fullName>
    </recommendedName>
</protein>
<keyword evidence="1" id="KW-0732">Signal</keyword>
<name>A0A6J3MES1_9PEZI</name>
<reference evidence="3" key="2">
    <citation type="submission" date="2020-04" db="EMBL/GenBank/DDBJ databases">
        <authorList>
            <consortium name="NCBI Genome Project"/>
        </authorList>
    </citation>
    <scope>NUCLEOTIDE SEQUENCE</scope>
    <source>
        <strain evidence="3">CBS 342.82</strain>
    </source>
</reference>
<evidence type="ECO:0000256" key="1">
    <source>
        <dbReference type="SAM" id="SignalP"/>
    </source>
</evidence>
<organism evidence="3">
    <name type="scientific">Dissoconium aciculare CBS 342.82</name>
    <dbReference type="NCBI Taxonomy" id="1314786"/>
    <lineage>
        <taxon>Eukaryota</taxon>
        <taxon>Fungi</taxon>
        <taxon>Dikarya</taxon>
        <taxon>Ascomycota</taxon>
        <taxon>Pezizomycotina</taxon>
        <taxon>Dothideomycetes</taxon>
        <taxon>Dothideomycetidae</taxon>
        <taxon>Mycosphaerellales</taxon>
        <taxon>Dissoconiaceae</taxon>
        <taxon>Dissoconium</taxon>
    </lineage>
</organism>
<gene>
    <name evidence="3" type="ORF">K489DRAFT_312974</name>
</gene>
<dbReference type="RefSeq" id="XP_033463409.1">
    <property type="nucleotide sequence ID" value="XM_033600900.1"/>
</dbReference>
<reference evidence="3" key="1">
    <citation type="submission" date="2020-01" db="EMBL/GenBank/DDBJ databases">
        <authorList>
            <consortium name="DOE Joint Genome Institute"/>
            <person name="Haridas S."/>
            <person name="Albert R."/>
            <person name="Binder M."/>
            <person name="Bloem J."/>
            <person name="Labutti K."/>
            <person name="Salamov A."/>
            <person name="Andreopoulos B."/>
            <person name="Baker S.E."/>
            <person name="Barry K."/>
            <person name="Bills G."/>
            <person name="Bluhm B.H."/>
            <person name="Cannon C."/>
            <person name="Castanera R."/>
            <person name="Culley D.E."/>
            <person name="Daum C."/>
            <person name="Ezra D."/>
            <person name="Gonzalez J.B."/>
            <person name="Henrissat B."/>
            <person name="Kuo A."/>
            <person name="Liang C."/>
            <person name="Lipzen A."/>
            <person name="Lutzoni F."/>
            <person name="Magnuson J."/>
            <person name="Mondo S."/>
            <person name="Nolan M."/>
            <person name="Ohm R."/>
            <person name="Pangilinan J."/>
            <person name="Park H.-J."/>
            <person name="Ramirez L."/>
            <person name="Alfaro M."/>
            <person name="Sun H."/>
            <person name="Tritt A."/>
            <person name="Yoshinaga Y."/>
            <person name="Zwiers L.-H."/>
            <person name="Turgeon B.G."/>
            <person name="Goodwin S.B."/>
            <person name="Spatafora J.W."/>
            <person name="Crous P.W."/>
            <person name="Grigoriev I.V."/>
        </authorList>
    </citation>
    <scope>NUCLEOTIDE SEQUENCE</scope>
    <source>
        <strain evidence="3">CBS 342.82</strain>
    </source>
</reference>
<keyword evidence="2" id="KW-1185">Reference proteome</keyword>
<dbReference type="OrthoDB" id="3523203at2759"/>
<dbReference type="Proteomes" id="UP000504637">
    <property type="component" value="Unplaced"/>
</dbReference>
<sequence>MRVSNAIGCLLAAATAFASPVTETGDSAAAESQIEARQSGRTTKWIDGCTPGSPGPNSYRAFDLGDCNYQLTLTRDRGMIGVLFEFEAIYADGSRVKHAPARDYSNIALSDPFYAVDLGNNWITRIPNRNFTSVHELTNVCRNGAGPVGWYFLASDDSGCGRPKGYTFTSPQIGITRGVSRPGQTRPTARRINDAGDYEITWDPVQGAAAYTVMFQVPTSSDDLGNPYTQVIGSHQQAPTTRAVHQGIIRFRWEGRARKVAVNVVNAQGVWNLARDSPNVAAPW</sequence>
<evidence type="ECO:0008006" key="4">
    <source>
        <dbReference type="Google" id="ProtNLM"/>
    </source>
</evidence>
<proteinExistence type="predicted"/>
<accession>A0A6J3MES1</accession>
<evidence type="ECO:0000313" key="3">
    <source>
        <dbReference type="RefSeq" id="XP_033463409.1"/>
    </source>
</evidence>
<evidence type="ECO:0000313" key="2">
    <source>
        <dbReference type="Proteomes" id="UP000504637"/>
    </source>
</evidence>
<reference evidence="3" key="3">
    <citation type="submission" date="2025-08" db="UniProtKB">
        <authorList>
            <consortium name="RefSeq"/>
        </authorList>
    </citation>
    <scope>IDENTIFICATION</scope>
    <source>
        <strain evidence="3">CBS 342.82</strain>
    </source>
</reference>
<feature type="signal peptide" evidence="1">
    <location>
        <begin position="1"/>
        <end position="18"/>
    </location>
</feature>
<feature type="chain" id="PRO_5027068555" description="Lytic polysaccharide monooxygenase" evidence="1">
    <location>
        <begin position="19"/>
        <end position="284"/>
    </location>
</feature>
<dbReference type="AlphaFoldDB" id="A0A6J3MES1"/>
<dbReference type="GeneID" id="54358700"/>